<evidence type="ECO:0000313" key="2">
    <source>
        <dbReference type="EMBL" id="MEI5616682.1"/>
    </source>
</evidence>
<dbReference type="Proteomes" id="UP001365781">
    <property type="component" value="Unassembled WGS sequence"/>
</dbReference>
<sequence length="157" mass="18094">MLRDHARDETKRVEKLGKARAQHKERNQEEAARVEAWNADLARRRNAYRDRDVEAVEWFVDQVLAASVYPHGFPKTHQVSFQADTGDLLVEIDLPLEDVIPGARAYRYVKTRDEITPVPRPDKECKDCTRQSWRRQPYAPSTSSSPPTPRAWSSPSP</sequence>
<feature type="compositionally biased region" description="Basic and acidic residues" evidence="1">
    <location>
        <begin position="116"/>
        <end position="129"/>
    </location>
</feature>
<organism evidence="2 3">
    <name type="scientific">Streptomyces brasiliscabiei</name>
    <dbReference type="NCBI Taxonomy" id="2736302"/>
    <lineage>
        <taxon>Bacteria</taxon>
        <taxon>Bacillati</taxon>
        <taxon>Actinomycetota</taxon>
        <taxon>Actinomycetes</taxon>
        <taxon>Kitasatosporales</taxon>
        <taxon>Streptomycetaceae</taxon>
        <taxon>Streptomyces</taxon>
    </lineage>
</organism>
<proteinExistence type="predicted"/>
<protein>
    <recommendedName>
        <fullName evidence="4">Restriction endonuclease domain-containing protein</fullName>
    </recommendedName>
</protein>
<dbReference type="RefSeq" id="WP_336543414.1">
    <property type="nucleotide sequence ID" value="NZ_JBBAYL010000043.1"/>
</dbReference>
<evidence type="ECO:0008006" key="4">
    <source>
        <dbReference type="Google" id="ProtNLM"/>
    </source>
</evidence>
<reference evidence="2 3" key="1">
    <citation type="submission" date="2024-03" db="EMBL/GenBank/DDBJ databases">
        <title>First Report of Pectobacterium brasiliscabiei causing potato scab in china.</title>
        <authorList>
            <person name="Handique U."/>
        </authorList>
    </citation>
    <scope>NUCLEOTIDE SEQUENCE [LARGE SCALE GENOMIC DNA]</scope>
    <source>
        <strain evidence="2 3">ZRIMU1503</strain>
    </source>
</reference>
<comment type="caution">
    <text evidence="2">The sequence shown here is derived from an EMBL/GenBank/DDBJ whole genome shotgun (WGS) entry which is preliminary data.</text>
</comment>
<accession>A0ABU8GU29</accession>
<keyword evidence="3" id="KW-1185">Reference proteome</keyword>
<evidence type="ECO:0000256" key="1">
    <source>
        <dbReference type="SAM" id="MobiDB-lite"/>
    </source>
</evidence>
<name>A0ABU8GU29_9ACTN</name>
<feature type="region of interest" description="Disordered" evidence="1">
    <location>
        <begin position="116"/>
        <end position="157"/>
    </location>
</feature>
<evidence type="ECO:0000313" key="3">
    <source>
        <dbReference type="Proteomes" id="UP001365781"/>
    </source>
</evidence>
<dbReference type="EMBL" id="JBBAYM010000061">
    <property type="protein sequence ID" value="MEI5616682.1"/>
    <property type="molecule type" value="Genomic_DNA"/>
</dbReference>
<gene>
    <name evidence="2" type="ORF">WB403_47070</name>
</gene>
<feature type="region of interest" description="Disordered" evidence="1">
    <location>
        <begin position="1"/>
        <end position="31"/>
    </location>
</feature>
<feature type="compositionally biased region" description="Low complexity" evidence="1">
    <location>
        <begin position="137"/>
        <end position="157"/>
    </location>
</feature>